<keyword evidence="2" id="KW-1185">Reference proteome</keyword>
<organism evidence="1 2">
    <name type="scientific">Jimgerdemannia flammicorona</name>
    <dbReference type="NCBI Taxonomy" id="994334"/>
    <lineage>
        <taxon>Eukaryota</taxon>
        <taxon>Fungi</taxon>
        <taxon>Fungi incertae sedis</taxon>
        <taxon>Mucoromycota</taxon>
        <taxon>Mucoromycotina</taxon>
        <taxon>Endogonomycetes</taxon>
        <taxon>Endogonales</taxon>
        <taxon>Endogonaceae</taxon>
        <taxon>Jimgerdemannia</taxon>
    </lineage>
</organism>
<evidence type="ECO:0000313" key="2">
    <source>
        <dbReference type="Proteomes" id="UP000268093"/>
    </source>
</evidence>
<evidence type="ECO:0000313" key="1">
    <source>
        <dbReference type="EMBL" id="RUP43079.1"/>
    </source>
</evidence>
<name>A0A433CWW1_9FUNG</name>
<gene>
    <name evidence="1" type="ORF">BC936DRAFT_137657</name>
</gene>
<protein>
    <submittedName>
        <fullName evidence="1">Uncharacterized protein</fullName>
    </submittedName>
</protein>
<dbReference type="EMBL" id="RBNI01011763">
    <property type="protein sequence ID" value="RUP43079.1"/>
    <property type="molecule type" value="Genomic_DNA"/>
</dbReference>
<dbReference type="AlphaFoldDB" id="A0A433CWW1"/>
<sequence>MPRSIPITRGDWQRVRHRYRHNFTWIDALHIEDAESTYLTYVADRYTFSSKRWQITLRLCNWYFGPIQGPLEFAKYKLNNWFYLKSHPQLRRVLFILNYCFPTDGFLMPPENLPPPHTLIFECAVTIWRSSASLMWEDMSCRGKEAAASVPYRFEVARQYTEDVLLHNGLWRMPELLRERFDLVGTIVIGKVVGEFGRGFMMGVEVGKRQVVAMVCGGKHGLTNIHEDMTRRYSIEEMIDIIENGEVNAWHIPNHVQKIIDDWQARHRGYFGYSRIYRPREVDPWDVELRYLTEYSRHLTQKLYLYHITALWILDHADFLGITAPFSSRFTKVAETKTKYPFPEEGGYNSASSSTSSSNRDLCCLEGDSCVDLRFSYWHLSSRTYEVEQFFLSMPEERRDWGRRGYNARLKKTRTVKIRYTSNNGHTKVSGRKGGRRRSLDLEEEF</sequence>
<accession>A0A433CWW1</accession>
<reference evidence="1 2" key="1">
    <citation type="journal article" date="2018" name="New Phytol.">
        <title>Phylogenomics of Endogonaceae and evolution of mycorrhizas within Mucoromycota.</title>
        <authorList>
            <person name="Chang Y."/>
            <person name="Desiro A."/>
            <person name="Na H."/>
            <person name="Sandor L."/>
            <person name="Lipzen A."/>
            <person name="Clum A."/>
            <person name="Barry K."/>
            <person name="Grigoriev I.V."/>
            <person name="Martin F.M."/>
            <person name="Stajich J.E."/>
            <person name="Smith M.E."/>
            <person name="Bonito G."/>
            <person name="Spatafora J.W."/>
        </authorList>
    </citation>
    <scope>NUCLEOTIDE SEQUENCE [LARGE SCALE GENOMIC DNA]</scope>
    <source>
        <strain evidence="1 2">GMNB39</strain>
    </source>
</reference>
<comment type="caution">
    <text evidence="1">The sequence shown here is derived from an EMBL/GenBank/DDBJ whole genome shotgun (WGS) entry which is preliminary data.</text>
</comment>
<proteinExistence type="predicted"/>
<dbReference type="Proteomes" id="UP000268093">
    <property type="component" value="Unassembled WGS sequence"/>
</dbReference>